<dbReference type="Proteomes" id="UP000196877">
    <property type="component" value="Chromosome"/>
</dbReference>
<dbReference type="PANTHER" id="PTHR43695:SF1">
    <property type="entry name" value="RHAMNOGALACTURONAN ACETYLESTERASE"/>
    <property type="match status" value="1"/>
</dbReference>
<name>A0ABN5AH07_9BACI</name>
<dbReference type="Gene3D" id="3.40.50.1110">
    <property type="entry name" value="SGNH hydrolase"/>
    <property type="match status" value="1"/>
</dbReference>
<dbReference type="EMBL" id="CP021920">
    <property type="protein sequence ID" value="ASB89978.1"/>
    <property type="molecule type" value="Genomic_DNA"/>
</dbReference>
<organism evidence="3 4">
    <name type="scientific">Bacillus sonorensis</name>
    <dbReference type="NCBI Taxonomy" id="119858"/>
    <lineage>
        <taxon>Bacteria</taxon>
        <taxon>Bacillati</taxon>
        <taxon>Bacillota</taxon>
        <taxon>Bacilli</taxon>
        <taxon>Bacillales</taxon>
        <taxon>Bacillaceae</taxon>
        <taxon>Bacillus</taxon>
    </lineage>
</organism>
<dbReference type="SUPFAM" id="SSF52266">
    <property type="entry name" value="SGNH hydrolase"/>
    <property type="match status" value="1"/>
</dbReference>
<comment type="similarity">
    <text evidence="1">Belongs to the 'GDSL' lipolytic enzyme family.</text>
</comment>
<evidence type="ECO:0000256" key="2">
    <source>
        <dbReference type="ARBA" id="ARBA00022801"/>
    </source>
</evidence>
<dbReference type="InterPro" id="IPR036514">
    <property type="entry name" value="SGNH_hydro_sf"/>
</dbReference>
<dbReference type="EC" id="3.1.1.11" evidence="3"/>
<keyword evidence="2 3" id="KW-0378">Hydrolase</keyword>
<gene>
    <name evidence="3" type="ORF">S101395_03471</name>
</gene>
<sequence>MLVTTQSKRTFDENGVFYNSIGEYPNAMKELGRNMNVPVIDLNRKSIAYYNAIGVEATKQVFMFLKPGESPNYPDGVEERVHFQEYGANPEKQKSMIVI</sequence>
<dbReference type="GeneID" id="92852586"/>
<dbReference type="RefSeq" id="WP_006638527.1">
    <property type="nucleotide sequence ID" value="NZ_BORD01000002.1"/>
</dbReference>
<keyword evidence="4" id="KW-1185">Reference proteome</keyword>
<evidence type="ECO:0000313" key="3">
    <source>
        <dbReference type="EMBL" id="ASB89978.1"/>
    </source>
</evidence>
<evidence type="ECO:0000313" key="4">
    <source>
        <dbReference type="Proteomes" id="UP000196877"/>
    </source>
</evidence>
<dbReference type="GO" id="GO:0030599">
    <property type="term" value="F:pectinesterase activity"/>
    <property type="evidence" value="ECO:0007669"/>
    <property type="project" value="UniProtKB-EC"/>
</dbReference>
<accession>A0ABN5AH07</accession>
<dbReference type="InterPro" id="IPR037459">
    <property type="entry name" value="RhgT-like"/>
</dbReference>
<reference evidence="3 4" key="1">
    <citation type="submission" date="2017-06" db="EMBL/GenBank/DDBJ databases">
        <title>Genome sequence of Bacillus sonorensis strain SRCM101395.</title>
        <authorList>
            <person name="Cho S.H."/>
        </authorList>
    </citation>
    <scope>NUCLEOTIDE SEQUENCE [LARGE SCALE GENOMIC DNA]</scope>
    <source>
        <strain evidence="3 4">SRCM101395</strain>
    </source>
</reference>
<proteinExistence type="inferred from homology"/>
<evidence type="ECO:0000256" key="1">
    <source>
        <dbReference type="ARBA" id="ARBA00008668"/>
    </source>
</evidence>
<dbReference type="PANTHER" id="PTHR43695">
    <property type="entry name" value="PUTATIVE (AFU_ORTHOLOGUE AFUA_2G17250)-RELATED"/>
    <property type="match status" value="1"/>
</dbReference>
<protein>
    <submittedName>
        <fullName evidence="3">Pectinesterase</fullName>
        <ecNumber evidence="3">3.1.1.11</ecNumber>
    </submittedName>
</protein>